<dbReference type="InterPro" id="IPR011010">
    <property type="entry name" value="DNA_brk_join_enz"/>
</dbReference>
<evidence type="ECO:0000313" key="6">
    <source>
        <dbReference type="Proteomes" id="UP001152797"/>
    </source>
</evidence>
<evidence type="ECO:0000256" key="2">
    <source>
        <dbReference type="SAM" id="MobiDB-lite"/>
    </source>
</evidence>
<dbReference type="GO" id="GO:0006310">
    <property type="term" value="P:DNA recombination"/>
    <property type="evidence" value="ECO:0007669"/>
    <property type="project" value="UniProtKB-KW"/>
</dbReference>
<feature type="region of interest" description="Disordered" evidence="2">
    <location>
        <begin position="380"/>
        <end position="406"/>
    </location>
</feature>
<dbReference type="PANTHER" id="PTHR11054">
    <property type="entry name" value="6-PHOSPHOGLUCONOLACTONASE"/>
    <property type="match status" value="1"/>
</dbReference>
<reference evidence="4" key="1">
    <citation type="submission" date="2022-10" db="EMBL/GenBank/DDBJ databases">
        <authorList>
            <person name="Chen Y."/>
            <person name="Dougan E. K."/>
            <person name="Chan C."/>
            <person name="Rhodes N."/>
            <person name="Thang M."/>
        </authorList>
    </citation>
    <scope>NUCLEOTIDE SEQUENCE</scope>
</reference>
<dbReference type="SUPFAM" id="SSF100950">
    <property type="entry name" value="NagB/RpiA/CoA transferase-like"/>
    <property type="match status" value="1"/>
</dbReference>
<dbReference type="SUPFAM" id="SSF56349">
    <property type="entry name" value="DNA breaking-rejoining enzymes"/>
    <property type="match status" value="1"/>
</dbReference>
<dbReference type="GO" id="GO:0003677">
    <property type="term" value="F:DNA binding"/>
    <property type="evidence" value="ECO:0007669"/>
    <property type="project" value="InterPro"/>
</dbReference>
<reference evidence="5 6" key="2">
    <citation type="submission" date="2024-05" db="EMBL/GenBank/DDBJ databases">
        <authorList>
            <person name="Chen Y."/>
            <person name="Shah S."/>
            <person name="Dougan E. K."/>
            <person name="Thang M."/>
            <person name="Chan C."/>
        </authorList>
    </citation>
    <scope>NUCLEOTIDE SEQUENCE [LARGE SCALE GENOMIC DNA]</scope>
</reference>
<dbReference type="GO" id="GO:0005975">
    <property type="term" value="P:carbohydrate metabolic process"/>
    <property type="evidence" value="ECO:0007669"/>
    <property type="project" value="InterPro"/>
</dbReference>
<dbReference type="InterPro" id="IPR013762">
    <property type="entry name" value="Integrase-like_cat_sf"/>
</dbReference>
<dbReference type="EMBL" id="CAMXCT010001104">
    <property type="protein sequence ID" value="CAI3986688.1"/>
    <property type="molecule type" value="Genomic_DNA"/>
</dbReference>
<dbReference type="Gene3D" id="1.10.443.10">
    <property type="entry name" value="Intergrase catalytic core"/>
    <property type="match status" value="1"/>
</dbReference>
<feature type="domain" description="Glucosamine/galactosamine-6-phosphate isomerase" evidence="3">
    <location>
        <begin position="1382"/>
        <end position="1608"/>
    </location>
</feature>
<dbReference type="EMBL" id="CAMXCT020001104">
    <property type="protein sequence ID" value="CAL1140063.1"/>
    <property type="molecule type" value="Genomic_DNA"/>
</dbReference>
<dbReference type="EMBL" id="CAMXCT030001104">
    <property type="protein sequence ID" value="CAL4774000.1"/>
    <property type="molecule type" value="Genomic_DNA"/>
</dbReference>
<keyword evidence="6" id="KW-1185">Reference proteome</keyword>
<gene>
    <name evidence="4" type="ORF">C1SCF055_LOCUS14022</name>
</gene>
<dbReference type="Gene3D" id="3.40.50.1360">
    <property type="match status" value="1"/>
</dbReference>
<organism evidence="4">
    <name type="scientific">Cladocopium goreaui</name>
    <dbReference type="NCBI Taxonomy" id="2562237"/>
    <lineage>
        <taxon>Eukaryota</taxon>
        <taxon>Sar</taxon>
        <taxon>Alveolata</taxon>
        <taxon>Dinophyceae</taxon>
        <taxon>Suessiales</taxon>
        <taxon>Symbiodiniaceae</taxon>
        <taxon>Cladocopium</taxon>
    </lineage>
</organism>
<name>A0A9P1FSF2_9DINO</name>
<evidence type="ECO:0000259" key="3">
    <source>
        <dbReference type="Pfam" id="PF01182"/>
    </source>
</evidence>
<evidence type="ECO:0000313" key="5">
    <source>
        <dbReference type="EMBL" id="CAL4774000.1"/>
    </source>
</evidence>
<evidence type="ECO:0000256" key="1">
    <source>
        <dbReference type="ARBA" id="ARBA00023172"/>
    </source>
</evidence>
<dbReference type="OrthoDB" id="447139at2759"/>
<sequence length="1620" mass="179816">MNYGEVPPCWHTRILLARVTDNSWVILTPDYDIYAEELSIHNPDLIDFEYLGSNANPPARIPLAQVYGFQPMDPAALANFMRQGSIEANAIRALRGIPNGPVVPVPPAPAAPVAPPPSGVLAPQPPAAVAAPAAPAGAAAAVAGGKCWVCVEDAGGRKKGDIVVHDPGALPAGSSQLGDKALVPALDGSGSACYVKHVPVSEAPNYRLDDLRILPVHFDAQGIRRREFSQAVSMMVDGVPLGGGLQLEGPTSGLNVLKSLRDQSMTPTSFHEFWLRSADIPKGDRSTYEHECLSRILESLVTIDQLNIVALQGAELICRRLQVIREAHRVSPTSPDYTAADYYMGWKYRRGAHGVDSDLTQYVAGEMRNDAAVMKEARKAKEEAQLRRQNPKKGGGGLSVSSRRRRARVRDKVRKINSIVDSLNEMYVPDQVHVDLDVTEELLRTTVSYEQADCMNTVRPYDRDLVSLPEVGAAPVALAQVLDATGREFVEDPATFMLLDDEDLYDKGMLSFTHRPQEIVSIPEDSTLYLAQSDIKDYFYSLALPTELQPLFCLPAIDCRLVQDWGKPELCGLVGDAEGWVFPMLQVVPMGWSWAMWLSQRVHQHLCLEASGLDVSRIVVEGRAAPDLSDGEVILIPYADNLNVAGLDPLRVQEIKNVIVEKLRRTGFRVHEELEACEVGQSLGFRIDGRHGVVSPIPERLQRVKLALKWLSRQPRVRGREVERLLGHCIHFMLLRREFLSIFRGLYDFIQQSYDRRQVLFAAAAKEARWASHLLDLCTCDLKRSWSTVVTASDASLSGIAVCRSVMSPESVGRIGSQREPWRYRYKNRPAPRAHALDAEAVDRLDPFSDTRTVLPSSVYREDPFELNEEFQEVPMDLLDVEKWHEAFAVHMRHPEHITLLEGRGVVASFRHKFRSVSEFGKKHLHLNDNMAVVLMCSKGRSGAFPMLRSMLLADPRVRRGSKRSMRDATLAGPKNQELRILEQVRPVGRVRNSKLKHVALKSPKEKAERRALQVQQRTDPVRFVGQTNLERLAVSLPVAQDYARRIADFRNFVKIQKLKLKPIMKFDEACCLFLNSMFDQGLDLHEGTKLWAAVMDAFPDYGHKNALPRSKRALQGWQKADPPRTRPPIPWLLVAAMVMKMVSARQQNAALAVLTMFTAYLRPSECLNLQKRDLVRPIPGHHHHAIHLHPSERQEVSKVGLSDESILLDSSVMPWLGTALEHLNSPDHFLLDLQYSHLVLHWKRALTSLGLPPDHCVLYQLRHAGPSHDRLHHLRSALEVKQRGRWASDSSTRRYEAHGRVNQEFYILPKAVQETCIALEKKLQTVGLNRARRDDGGPAPLRDDCDNLMGFPHLHYRDSEKVPTGSEFTLDGRRTVIVLPNEEEVLETIAEETATLACTAIEEKGAFSLCVPGSFGPKDGKDFEGAKLIAKSLQILSQEDLQFDKWHVFFAGDRLDSQESFLLAKEWIDSSKIPGSQVHPIPQLPGAAEGAAAQYTAEICMQDESVLMDSEEGLPALDLLLLDMAADGTVGRLRPDSSEVKELGSGKLILPIEEAGAEAAVAAPDFMNAARCAVLVATGAASAATVATALAEPSPSCPASLLRPQRLTWLLDAESAASV</sequence>
<dbReference type="GO" id="GO:0015074">
    <property type="term" value="P:DNA integration"/>
    <property type="evidence" value="ECO:0007669"/>
    <property type="project" value="InterPro"/>
</dbReference>
<dbReference type="InterPro" id="IPR006148">
    <property type="entry name" value="Glc/Gal-6P_isomerase"/>
</dbReference>
<evidence type="ECO:0000313" key="4">
    <source>
        <dbReference type="EMBL" id="CAI3986688.1"/>
    </source>
</evidence>
<accession>A0A9P1FSF2</accession>
<dbReference type="PANTHER" id="PTHR11054:SF0">
    <property type="entry name" value="6-PHOSPHOGLUCONOLACTONASE"/>
    <property type="match status" value="1"/>
</dbReference>
<dbReference type="Proteomes" id="UP001152797">
    <property type="component" value="Unassembled WGS sequence"/>
</dbReference>
<proteinExistence type="predicted"/>
<comment type="caution">
    <text evidence="4">The sequence shown here is derived from an EMBL/GenBank/DDBJ whole genome shotgun (WGS) entry which is preliminary data.</text>
</comment>
<dbReference type="Pfam" id="PF01182">
    <property type="entry name" value="Glucosamine_iso"/>
    <property type="match status" value="1"/>
</dbReference>
<dbReference type="InterPro" id="IPR039104">
    <property type="entry name" value="6PGL"/>
</dbReference>
<dbReference type="InterPro" id="IPR037171">
    <property type="entry name" value="NagB/RpiA_transferase-like"/>
</dbReference>
<keyword evidence="1" id="KW-0233">DNA recombination</keyword>
<protein>
    <submittedName>
        <fullName evidence="5">Ankyrin-1</fullName>
    </submittedName>
</protein>